<evidence type="ECO:0000313" key="2">
    <source>
        <dbReference type="Proteomes" id="UP000422644"/>
    </source>
</evidence>
<reference evidence="1 2" key="1">
    <citation type="submission" date="2019-07" db="EMBL/GenBank/DDBJ databases">
        <title>Complete Genome Sequence of Leptotrichia trevisanii Strain JMUB3870.</title>
        <authorList>
            <person name="Watanabe S."/>
            <person name="Cui L."/>
        </authorList>
    </citation>
    <scope>NUCLEOTIDE SEQUENCE [LARGE SCALE GENOMIC DNA]</scope>
    <source>
        <strain evidence="1 2">JMUB3870</strain>
    </source>
</reference>
<dbReference type="EMBL" id="AP019831">
    <property type="protein sequence ID" value="BBM46390.1"/>
    <property type="molecule type" value="Genomic_DNA"/>
</dbReference>
<gene>
    <name evidence="1" type="ORF">JMUB3870_2535</name>
</gene>
<organism evidence="1 2">
    <name type="scientific">Leptotrichia trevisanii</name>
    <dbReference type="NCBI Taxonomy" id="109328"/>
    <lineage>
        <taxon>Bacteria</taxon>
        <taxon>Fusobacteriati</taxon>
        <taxon>Fusobacteriota</taxon>
        <taxon>Fusobacteriia</taxon>
        <taxon>Fusobacteriales</taxon>
        <taxon>Leptotrichiaceae</taxon>
        <taxon>Leptotrichia</taxon>
    </lineage>
</organism>
<sequence length="51" mass="5889">MKNLIRILALVLLGLSVTGCELFSLKFWQKVDKYRKKIGEKCCESLEQCIV</sequence>
<dbReference type="AlphaFoldDB" id="A0A510K416"/>
<accession>A0A510K416</accession>
<proteinExistence type="predicted"/>
<name>A0A510K416_9FUSO</name>
<dbReference type="Proteomes" id="UP000422644">
    <property type="component" value="Chromosome"/>
</dbReference>
<protein>
    <submittedName>
        <fullName evidence="1">Uncharacterized protein</fullName>
    </submittedName>
</protein>
<keyword evidence="2" id="KW-1185">Reference proteome</keyword>
<evidence type="ECO:0000313" key="1">
    <source>
        <dbReference type="EMBL" id="BBM46390.1"/>
    </source>
</evidence>
<dbReference type="PROSITE" id="PS51257">
    <property type="entry name" value="PROKAR_LIPOPROTEIN"/>
    <property type="match status" value="1"/>
</dbReference>